<dbReference type="VEuPathDB" id="TrichDB:TRFO_33191"/>
<dbReference type="PANTHER" id="PTHR15316:SF1">
    <property type="entry name" value="SPLICING FACTOR 3A SUBUNIT 1"/>
    <property type="match status" value="1"/>
</dbReference>
<dbReference type="GO" id="GO:0003723">
    <property type="term" value="F:RNA binding"/>
    <property type="evidence" value="ECO:0007669"/>
    <property type="project" value="InterPro"/>
</dbReference>
<evidence type="ECO:0000256" key="1">
    <source>
        <dbReference type="ARBA" id="ARBA00004123"/>
    </source>
</evidence>
<protein>
    <submittedName>
        <fullName evidence="10">Surp module family protein</fullName>
    </submittedName>
</protein>
<dbReference type="Gene3D" id="1.10.10.790">
    <property type="entry name" value="Surp module"/>
    <property type="match status" value="2"/>
</dbReference>
<feature type="domain" description="SURP motif" evidence="9">
    <location>
        <begin position="14"/>
        <end position="56"/>
    </location>
</feature>
<dbReference type="AlphaFoldDB" id="A0A1J4JM55"/>
<keyword evidence="4" id="KW-0677">Repeat</keyword>
<dbReference type="InterPro" id="IPR000061">
    <property type="entry name" value="Surp"/>
</dbReference>
<evidence type="ECO:0000256" key="8">
    <source>
        <dbReference type="SAM" id="MobiDB-lite"/>
    </source>
</evidence>
<evidence type="ECO:0000259" key="9">
    <source>
        <dbReference type="PROSITE" id="PS50128"/>
    </source>
</evidence>
<dbReference type="Pfam" id="PF12230">
    <property type="entry name" value="PRP21_like_P"/>
    <property type="match status" value="1"/>
</dbReference>
<evidence type="ECO:0000256" key="5">
    <source>
        <dbReference type="ARBA" id="ARBA00023187"/>
    </source>
</evidence>
<evidence type="ECO:0000256" key="7">
    <source>
        <dbReference type="SAM" id="Coils"/>
    </source>
</evidence>
<feature type="compositionally biased region" description="Low complexity" evidence="8">
    <location>
        <begin position="73"/>
        <end position="92"/>
    </location>
</feature>
<dbReference type="PANTHER" id="PTHR15316">
    <property type="entry name" value="SPLICEOSOME ASSOCIATED PROTEIN 114/SWAP SPLICING FACTOR-RELATED"/>
    <property type="match status" value="1"/>
</dbReference>
<feature type="compositionally biased region" description="Basic and acidic residues" evidence="8">
    <location>
        <begin position="372"/>
        <end position="384"/>
    </location>
</feature>
<feature type="region of interest" description="Disordered" evidence="8">
    <location>
        <begin position="238"/>
        <end position="263"/>
    </location>
</feature>
<evidence type="ECO:0000256" key="6">
    <source>
        <dbReference type="ARBA" id="ARBA00023242"/>
    </source>
</evidence>
<dbReference type="OrthoDB" id="447637at2759"/>
<dbReference type="GO" id="GO:0071004">
    <property type="term" value="C:U2-type prespliceosome"/>
    <property type="evidence" value="ECO:0007669"/>
    <property type="project" value="TreeGrafter"/>
</dbReference>
<dbReference type="RefSeq" id="XP_068353337.1">
    <property type="nucleotide sequence ID" value="XM_068508940.1"/>
</dbReference>
<proteinExistence type="predicted"/>
<feature type="domain" description="SURP motif" evidence="9">
    <location>
        <begin position="118"/>
        <end position="160"/>
    </location>
</feature>
<accession>A0A1J4JM55</accession>
<feature type="region of interest" description="Disordered" evidence="8">
    <location>
        <begin position="372"/>
        <end position="396"/>
    </location>
</feature>
<dbReference type="Proteomes" id="UP000179807">
    <property type="component" value="Unassembled WGS sequence"/>
</dbReference>
<evidence type="ECO:0000256" key="4">
    <source>
        <dbReference type="ARBA" id="ARBA00022737"/>
    </source>
</evidence>
<evidence type="ECO:0000313" key="11">
    <source>
        <dbReference type="Proteomes" id="UP000179807"/>
    </source>
</evidence>
<keyword evidence="11" id="KW-1185">Reference proteome</keyword>
<dbReference type="PROSITE" id="PS50128">
    <property type="entry name" value="SURP"/>
    <property type="match status" value="2"/>
</dbReference>
<name>A0A1J4JM55_9EUKA</name>
<dbReference type="EMBL" id="MLAK01000967">
    <property type="protein sequence ID" value="OHT00201.1"/>
    <property type="molecule type" value="Genomic_DNA"/>
</dbReference>
<gene>
    <name evidence="10" type="ORF">TRFO_33191</name>
</gene>
<organism evidence="10 11">
    <name type="scientific">Tritrichomonas foetus</name>
    <dbReference type="NCBI Taxonomy" id="1144522"/>
    <lineage>
        <taxon>Eukaryota</taxon>
        <taxon>Metamonada</taxon>
        <taxon>Parabasalia</taxon>
        <taxon>Tritrichomonadida</taxon>
        <taxon>Tritrichomonadidae</taxon>
        <taxon>Tritrichomonas</taxon>
    </lineage>
</organism>
<dbReference type="InterPro" id="IPR035967">
    <property type="entry name" value="SWAP/Surp_sf"/>
</dbReference>
<dbReference type="InterPro" id="IPR045146">
    <property type="entry name" value="SF3A1"/>
</dbReference>
<keyword evidence="7" id="KW-0175">Coiled coil</keyword>
<keyword evidence="5" id="KW-0508">mRNA splicing</keyword>
<reference evidence="10" key="1">
    <citation type="submission" date="2016-10" db="EMBL/GenBank/DDBJ databases">
        <authorList>
            <person name="Benchimol M."/>
            <person name="Almeida L.G."/>
            <person name="Vasconcelos A.T."/>
            <person name="Perreira-Neves A."/>
            <person name="Rosa I.A."/>
            <person name="Tasca T."/>
            <person name="Bogo M.R."/>
            <person name="de Souza W."/>
        </authorList>
    </citation>
    <scope>NUCLEOTIDE SEQUENCE [LARGE SCALE GENOMIC DNA]</scope>
    <source>
        <strain evidence="10">K</strain>
    </source>
</reference>
<evidence type="ECO:0000256" key="3">
    <source>
        <dbReference type="ARBA" id="ARBA00022728"/>
    </source>
</evidence>
<feature type="region of interest" description="Disordered" evidence="8">
    <location>
        <begin position="64"/>
        <end position="93"/>
    </location>
</feature>
<dbReference type="SUPFAM" id="SSF109905">
    <property type="entry name" value="Surp module (SWAP domain)"/>
    <property type="match status" value="2"/>
</dbReference>
<evidence type="ECO:0000256" key="2">
    <source>
        <dbReference type="ARBA" id="ARBA00022664"/>
    </source>
</evidence>
<dbReference type="GO" id="GO:0005686">
    <property type="term" value="C:U2 snRNP"/>
    <property type="evidence" value="ECO:0007669"/>
    <property type="project" value="TreeGrafter"/>
</dbReference>
<dbReference type="GeneID" id="94843644"/>
<comment type="caution">
    <text evidence="10">The sequence shown here is derived from an EMBL/GenBank/DDBJ whole genome shotgun (WGS) entry which is preliminary data.</text>
</comment>
<dbReference type="GO" id="GO:0000381">
    <property type="term" value="P:regulation of alternative mRNA splicing, via spliceosome"/>
    <property type="evidence" value="ECO:0007669"/>
    <property type="project" value="TreeGrafter"/>
</dbReference>
<comment type="subcellular location">
    <subcellularLocation>
        <location evidence="1">Nucleus</location>
    </subcellularLocation>
</comment>
<keyword evidence="6" id="KW-0539">Nucleus</keyword>
<dbReference type="GO" id="GO:0045292">
    <property type="term" value="P:mRNA cis splicing, via spliceosome"/>
    <property type="evidence" value="ECO:0007669"/>
    <property type="project" value="InterPro"/>
</dbReference>
<dbReference type="SMART" id="SM00648">
    <property type="entry name" value="SWAP"/>
    <property type="match status" value="2"/>
</dbReference>
<dbReference type="InterPro" id="IPR022030">
    <property type="entry name" value="SF3A1_dom"/>
</dbReference>
<keyword evidence="3" id="KW-0747">Spliceosome</keyword>
<feature type="coiled-coil region" evidence="7">
    <location>
        <begin position="178"/>
        <end position="224"/>
    </location>
</feature>
<dbReference type="Pfam" id="PF01805">
    <property type="entry name" value="Surp"/>
    <property type="match status" value="2"/>
</dbReference>
<keyword evidence="2" id="KW-0507">mRNA processing</keyword>
<sequence length="396" mass="45233">MSDLIIPPKKVIKVIDTTVTSIAQWGDNLVRKILEDPKNAQKFSFLQPNDPFYPFYQMRLEEAKSGNKKQENASTASGTTSQAAQTPAAPVSKPIPAIIPPTFTYKHPPEIGGLQLDVIHLTAQYTALYGREFLQAIAKQEMNSPIFNFLKPDQPYFRLFTNLLDQYRLALDPSNQLKRRLEQESQSLLNVKTNLETEAEHAKMVIEQKKKEAAEAKKDESLEQYDWDEFNVLATINYDDDDDDENENSRKKNSEIDTQMVPRTLKGNKKAGITQISPITGQVVPIEEFGDHLRFEKVHPQYQKELVTMKERKANQNSSLANGDQIAANLKFFANGEAKPIKNPVMWDGREETIKLTVAEAVDRVNKVDEEQQIEHPELKREPKIIGPRFERKKKE</sequence>
<evidence type="ECO:0000313" key="10">
    <source>
        <dbReference type="EMBL" id="OHT00201.1"/>
    </source>
</evidence>
<dbReference type="GO" id="GO:0071013">
    <property type="term" value="C:catalytic step 2 spliceosome"/>
    <property type="evidence" value="ECO:0007669"/>
    <property type="project" value="TreeGrafter"/>
</dbReference>